<gene>
    <name evidence="1" type="ORF">DL762_009932</name>
</gene>
<accession>A0ABY0GVY7</accession>
<evidence type="ECO:0000313" key="2">
    <source>
        <dbReference type="Proteomes" id="UP000294003"/>
    </source>
</evidence>
<sequence length="133" mass="15960">MDRSELNRATLEKNSIFFFQKKGEYGQLPAHANSLRDALLDFECTLSARLSFYYDDEFEDHEMLYSVMDKLFMSNSERASIVHLIQTYRQIKHDAQKLDDGYDREAEWVKFYEKNFLDKLCNEFELTDQDSRR</sequence>
<organism evidence="1 2">
    <name type="scientific">Monosporascus cannonballus</name>
    <dbReference type="NCBI Taxonomy" id="155416"/>
    <lineage>
        <taxon>Eukaryota</taxon>
        <taxon>Fungi</taxon>
        <taxon>Dikarya</taxon>
        <taxon>Ascomycota</taxon>
        <taxon>Pezizomycotina</taxon>
        <taxon>Sordariomycetes</taxon>
        <taxon>Xylariomycetidae</taxon>
        <taxon>Xylariales</taxon>
        <taxon>Xylariales incertae sedis</taxon>
        <taxon>Monosporascus</taxon>
    </lineage>
</organism>
<evidence type="ECO:0000313" key="1">
    <source>
        <dbReference type="EMBL" id="RYO75612.1"/>
    </source>
</evidence>
<reference evidence="1 2" key="1">
    <citation type="submission" date="2018-06" db="EMBL/GenBank/DDBJ databases">
        <title>Complete Genomes of Monosporascus.</title>
        <authorList>
            <person name="Robinson A.J."/>
            <person name="Natvig D.O."/>
        </authorList>
    </citation>
    <scope>NUCLEOTIDE SEQUENCE [LARGE SCALE GENOMIC DNA]</scope>
    <source>
        <strain evidence="1 2">CBS 609.92</strain>
    </source>
</reference>
<dbReference type="EMBL" id="QJNS01000700">
    <property type="protein sequence ID" value="RYO75612.1"/>
    <property type="molecule type" value="Genomic_DNA"/>
</dbReference>
<protein>
    <submittedName>
        <fullName evidence="1">Uncharacterized protein</fullName>
    </submittedName>
</protein>
<dbReference type="Proteomes" id="UP000294003">
    <property type="component" value="Unassembled WGS sequence"/>
</dbReference>
<keyword evidence="2" id="KW-1185">Reference proteome</keyword>
<proteinExistence type="predicted"/>
<name>A0ABY0GVY7_9PEZI</name>
<comment type="caution">
    <text evidence="1">The sequence shown here is derived from an EMBL/GenBank/DDBJ whole genome shotgun (WGS) entry which is preliminary data.</text>
</comment>